<comment type="caution">
    <text evidence="1">The sequence shown here is derived from an EMBL/GenBank/DDBJ whole genome shotgun (WGS) entry which is preliminary data.</text>
</comment>
<name>A0ACC2YH71_9PEZI</name>
<organism evidence="1 2">
    <name type="scientific">Coniosporium tulheliwenetii</name>
    <dbReference type="NCBI Taxonomy" id="3383036"/>
    <lineage>
        <taxon>Eukaryota</taxon>
        <taxon>Fungi</taxon>
        <taxon>Dikarya</taxon>
        <taxon>Ascomycota</taxon>
        <taxon>Pezizomycotina</taxon>
        <taxon>Dothideomycetes</taxon>
        <taxon>Dothideomycetes incertae sedis</taxon>
        <taxon>Coniosporium</taxon>
    </lineage>
</organism>
<evidence type="ECO:0000313" key="1">
    <source>
        <dbReference type="EMBL" id="KAJ9634525.1"/>
    </source>
</evidence>
<accession>A0ACC2YH71</accession>
<keyword evidence="2" id="KW-1185">Reference proteome</keyword>
<proteinExistence type="predicted"/>
<dbReference type="Proteomes" id="UP001172680">
    <property type="component" value="Unassembled WGS sequence"/>
</dbReference>
<reference evidence="1" key="1">
    <citation type="submission" date="2022-10" db="EMBL/GenBank/DDBJ databases">
        <title>Culturing micro-colonial fungi from biological soil crusts in the Mojave desert and describing Neophaeococcomyces mojavensis, and introducing the new genera and species Taxawa tesnikishii.</title>
        <authorList>
            <person name="Kurbessoian T."/>
            <person name="Stajich J.E."/>
        </authorList>
    </citation>
    <scope>NUCLEOTIDE SEQUENCE</scope>
    <source>
        <strain evidence="1">JES_115</strain>
    </source>
</reference>
<evidence type="ECO:0000313" key="2">
    <source>
        <dbReference type="Proteomes" id="UP001172680"/>
    </source>
</evidence>
<dbReference type="EMBL" id="JAPDRP010000032">
    <property type="protein sequence ID" value="KAJ9634525.1"/>
    <property type="molecule type" value="Genomic_DNA"/>
</dbReference>
<sequence>MTDAEKRELSKNKPGDNWKPKQKKSARPTKKSSESLRRKAAAALEKLLLDNTNSASTATISFRSTIHARLSSALTPSASSSSAAGAATVLSGPQATPLPLERSSTLPSRTPTRPIFSADHLTQLAVILPLLLTQLDTNLAHSTSLAIRLATNLANNNPRIYGQFTESSLIHPLVSAITATF</sequence>
<gene>
    <name evidence="1" type="ORF">H2199_008982</name>
</gene>
<protein>
    <submittedName>
        <fullName evidence="1">Uncharacterized protein</fullName>
    </submittedName>
</protein>